<dbReference type="Proteomes" id="UP000829708">
    <property type="component" value="Chromosome"/>
</dbReference>
<organism evidence="3 4">
    <name type="scientific">Sphaerochaeta associata</name>
    <dbReference type="NCBI Taxonomy" id="1129264"/>
    <lineage>
        <taxon>Bacteria</taxon>
        <taxon>Pseudomonadati</taxon>
        <taxon>Spirochaetota</taxon>
        <taxon>Spirochaetia</taxon>
        <taxon>Spirochaetales</taxon>
        <taxon>Sphaerochaetaceae</taxon>
        <taxon>Sphaerochaeta</taxon>
    </lineage>
</organism>
<dbReference type="PANTHER" id="PTHR43808:SF8">
    <property type="entry name" value="PEPTIDASE M20 DIMERISATION DOMAIN-CONTAINING PROTEIN"/>
    <property type="match status" value="1"/>
</dbReference>
<dbReference type="Gene3D" id="3.40.630.10">
    <property type="entry name" value="Zn peptidases"/>
    <property type="match status" value="1"/>
</dbReference>
<accession>A0ABY4D8L7</accession>
<evidence type="ECO:0000256" key="2">
    <source>
        <dbReference type="ARBA" id="ARBA00022833"/>
    </source>
</evidence>
<dbReference type="RefSeq" id="WP_244771666.1">
    <property type="nucleotide sequence ID" value="NZ_CP094929.1"/>
</dbReference>
<evidence type="ECO:0000256" key="1">
    <source>
        <dbReference type="ARBA" id="ARBA00022801"/>
    </source>
</evidence>
<gene>
    <name evidence="3" type="ORF">MUG09_11995</name>
</gene>
<dbReference type="InterPro" id="IPR050072">
    <property type="entry name" value="Peptidase_M20A"/>
</dbReference>
<keyword evidence="1" id="KW-0378">Hydrolase</keyword>
<dbReference type="Gene3D" id="1.10.150.900">
    <property type="match status" value="1"/>
</dbReference>
<dbReference type="EMBL" id="CP094929">
    <property type="protein sequence ID" value="UOM50275.1"/>
    <property type="molecule type" value="Genomic_DNA"/>
</dbReference>
<dbReference type="InterPro" id="IPR002933">
    <property type="entry name" value="Peptidase_M20"/>
</dbReference>
<keyword evidence="4" id="KW-1185">Reference proteome</keyword>
<dbReference type="Pfam" id="PF01546">
    <property type="entry name" value="Peptidase_M20"/>
    <property type="match status" value="1"/>
</dbReference>
<evidence type="ECO:0000313" key="4">
    <source>
        <dbReference type="Proteomes" id="UP000829708"/>
    </source>
</evidence>
<reference evidence="4" key="1">
    <citation type="journal article" date="2024" name="J Bioinform Genom">
        <title>Complete genome sequence of the type strain bacterium Sphaerochaeta associata GLS2t (VKM B-2742)t.</title>
        <authorList>
            <person name="Troshina O.Y."/>
            <person name="Tepeeva A.N."/>
            <person name="Arzamasceva V.O."/>
            <person name="Whitman W.B."/>
            <person name="Varghese N."/>
            <person name="Shapiro N."/>
            <person name="Woyke T."/>
            <person name="Kripides N.C."/>
            <person name="Vasilenko O.V."/>
        </authorList>
    </citation>
    <scope>NUCLEOTIDE SEQUENCE [LARGE SCALE GENOMIC DNA]</scope>
    <source>
        <strain evidence="4">GLS2T</strain>
    </source>
</reference>
<evidence type="ECO:0000313" key="3">
    <source>
        <dbReference type="EMBL" id="UOM50275.1"/>
    </source>
</evidence>
<name>A0ABY4D8L7_9SPIR</name>
<protein>
    <submittedName>
        <fullName evidence="3">M20/M25/M40 family metallo-hydrolase</fullName>
    </submittedName>
</protein>
<proteinExistence type="predicted"/>
<dbReference type="SUPFAM" id="SSF53187">
    <property type="entry name" value="Zn-dependent exopeptidases"/>
    <property type="match status" value="1"/>
</dbReference>
<dbReference type="PANTHER" id="PTHR43808">
    <property type="entry name" value="ACETYLORNITHINE DEACETYLASE"/>
    <property type="match status" value="1"/>
</dbReference>
<keyword evidence="2" id="KW-0862">Zinc</keyword>
<sequence length="428" mass="47476">MDHIPSTLELLQDLLHIDSQNPPGNEQGMVDYIAEYCRKLGIPYTTYTYAENRSNLFITFGTGSQRPLTLLGHLDTVRFDSAAWTYPPLGGEIHDNYLYGRGALDMKYFVAAAMTIVGRLHAMQDRFNGPINVLFTADEETGSSQGIRKVLQENKVRDALAGSLVLNEGGGFATRHGQTLTYLFETGQKSVARLRVSIPELPDTNPYFPTLSHEKILVQVIRRLDALKLDTALPRSVEDLKRVFFAENTDFSASDRRLFETMSQSMITPTIIHGGSRNKQLPAGLKAAIDFDCRLLPNLGRQEFLDAIEKAIGDLPVTFELTSFSQGYEATVGPDLVYLLETALQKHDSEIESLVPFITPGSNDGKYLKPLGCDVLGFAPLSSEQPFSSIMPLIHGVDERISLASLTFCEQVLQDVCLTYLTGDTIRE</sequence>